<comment type="caution">
    <text evidence="2">The sequence shown here is derived from an EMBL/GenBank/DDBJ whole genome shotgun (WGS) entry which is preliminary data.</text>
</comment>
<protein>
    <submittedName>
        <fullName evidence="2">Uncharacterized protein</fullName>
    </submittedName>
</protein>
<keyword evidence="1" id="KW-0732">Signal</keyword>
<proteinExistence type="predicted"/>
<evidence type="ECO:0000313" key="2">
    <source>
        <dbReference type="EMBL" id="KAL2787061.1"/>
    </source>
</evidence>
<name>A0ABR4FUZ1_9EURO</name>
<accession>A0ABR4FUZ1</accession>
<reference evidence="2 3" key="1">
    <citation type="submission" date="2024-07" db="EMBL/GenBank/DDBJ databases">
        <title>Section-level genome sequencing and comparative genomics of Aspergillus sections Usti and Cavernicolus.</title>
        <authorList>
            <consortium name="Lawrence Berkeley National Laboratory"/>
            <person name="Nybo J.L."/>
            <person name="Vesth T.C."/>
            <person name="Theobald S."/>
            <person name="Frisvad J.C."/>
            <person name="Larsen T.O."/>
            <person name="Kjaerboelling I."/>
            <person name="Rothschild-Mancinelli K."/>
            <person name="Lyhne E.K."/>
            <person name="Kogle M.E."/>
            <person name="Barry K."/>
            <person name="Clum A."/>
            <person name="Na H."/>
            <person name="Ledsgaard L."/>
            <person name="Lin J."/>
            <person name="Lipzen A."/>
            <person name="Kuo A."/>
            <person name="Riley R."/>
            <person name="Mondo S."/>
            <person name="Labutti K."/>
            <person name="Haridas S."/>
            <person name="Pangalinan J."/>
            <person name="Salamov A.A."/>
            <person name="Simmons B.A."/>
            <person name="Magnuson J.K."/>
            <person name="Chen J."/>
            <person name="Drula E."/>
            <person name="Henrissat B."/>
            <person name="Wiebenga A."/>
            <person name="Lubbers R.J."/>
            <person name="Gomes A.C."/>
            <person name="Makela M.R."/>
            <person name="Stajich J."/>
            <person name="Grigoriev I.V."/>
            <person name="Mortensen U.H."/>
            <person name="De Vries R.P."/>
            <person name="Baker S.E."/>
            <person name="Andersen M.R."/>
        </authorList>
    </citation>
    <scope>NUCLEOTIDE SEQUENCE [LARGE SCALE GENOMIC DNA]</scope>
    <source>
        <strain evidence="2 3">CBS 209.92</strain>
    </source>
</reference>
<keyword evidence="3" id="KW-1185">Reference proteome</keyword>
<feature type="signal peptide" evidence="1">
    <location>
        <begin position="1"/>
        <end position="32"/>
    </location>
</feature>
<evidence type="ECO:0000313" key="3">
    <source>
        <dbReference type="Proteomes" id="UP001610563"/>
    </source>
</evidence>
<organism evidence="2 3">
    <name type="scientific">Aspergillus keveii</name>
    <dbReference type="NCBI Taxonomy" id="714993"/>
    <lineage>
        <taxon>Eukaryota</taxon>
        <taxon>Fungi</taxon>
        <taxon>Dikarya</taxon>
        <taxon>Ascomycota</taxon>
        <taxon>Pezizomycotina</taxon>
        <taxon>Eurotiomycetes</taxon>
        <taxon>Eurotiomycetidae</taxon>
        <taxon>Eurotiales</taxon>
        <taxon>Aspergillaceae</taxon>
        <taxon>Aspergillus</taxon>
        <taxon>Aspergillus subgen. Nidulantes</taxon>
    </lineage>
</organism>
<sequence>MITISEARPSCSKMIFLSAVIAYLAIFQHGACIPSDPAGAFSKDLTITTFRNKDCTGGSGVMKFKKNKMGMEVAQVGTTSSFRLSRPLLPGEQIDFSVVDDVKGTGLCGKWLRTCFAGDDDNVTKCRNVGRFTCYKVWVNKGLSGGGPREFGLGV</sequence>
<dbReference type="EMBL" id="JBFTWV010000104">
    <property type="protein sequence ID" value="KAL2787061.1"/>
    <property type="molecule type" value="Genomic_DNA"/>
</dbReference>
<feature type="chain" id="PRO_5046656318" evidence="1">
    <location>
        <begin position="33"/>
        <end position="155"/>
    </location>
</feature>
<dbReference type="Proteomes" id="UP001610563">
    <property type="component" value="Unassembled WGS sequence"/>
</dbReference>
<gene>
    <name evidence="2" type="ORF">BJX66DRAFT_18418</name>
</gene>
<evidence type="ECO:0000256" key="1">
    <source>
        <dbReference type="SAM" id="SignalP"/>
    </source>
</evidence>